<keyword evidence="2" id="KW-1185">Reference proteome</keyword>
<comment type="caution">
    <text evidence="1">The sequence shown here is derived from an EMBL/GenBank/DDBJ whole genome shotgun (WGS) entry which is preliminary data.</text>
</comment>
<keyword evidence="1" id="KW-0560">Oxidoreductase</keyword>
<dbReference type="Proteomes" id="UP001364695">
    <property type="component" value="Unassembled WGS sequence"/>
</dbReference>
<gene>
    <name evidence="1" type="primary">dapB</name>
    <name evidence="1" type="ORF">RV045_05305</name>
</gene>
<sequence length="279" mass="29501">MNHLTPDESSTDTPPLRIAVAGSSGRMGRMLIEAIHQTPGMVLAGALDRPGAPGLGQDATQFLGTPCGIAITDDPVQALGQAQVLIDFTRPEGTLQHLAHCRALGVKMVIGTTGFEPDELARIQAAAQQIAIVMAPNMSVGVNVVLRLLDQAARALSTGFDIEIIEAHHRHKVDAPSGTALRMGQVVADALGRDLEECAVYGREGITGERDPSTIGFATVRGGDIVGDHTVLFAGTGERIEITHKSSSRATYAQGSLRACRFLQDRDSGLFDMFDVLGL</sequence>
<accession>A0ACC6P0T7</accession>
<evidence type="ECO:0000313" key="2">
    <source>
        <dbReference type="Proteomes" id="UP001364695"/>
    </source>
</evidence>
<organism evidence="1 2">
    <name type="scientific">Amphibiibacter pelophylacis</name>
    <dbReference type="NCBI Taxonomy" id="1799477"/>
    <lineage>
        <taxon>Bacteria</taxon>
        <taxon>Pseudomonadati</taxon>
        <taxon>Pseudomonadota</taxon>
        <taxon>Betaproteobacteria</taxon>
        <taxon>Burkholderiales</taxon>
        <taxon>Sphaerotilaceae</taxon>
        <taxon>Amphibiibacter</taxon>
    </lineage>
</organism>
<protein>
    <submittedName>
        <fullName evidence="1">4-hydroxy-tetrahydrodipicolinate reductase</fullName>
        <ecNumber evidence="1">1.17.1.8</ecNumber>
    </submittedName>
</protein>
<dbReference type="EC" id="1.17.1.8" evidence="1"/>
<evidence type="ECO:0000313" key="1">
    <source>
        <dbReference type="EMBL" id="MEJ7137851.1"/>
    </source>
</evidence>
<dbReference type="EMBL" id="JAWDIE010000006">
    <property type="protein sequence ID" value="MEJ7137851.1"/>
    <property type="molecule type" value="Genomic_DNA"/>
</dbReference>
<name>A0ACC6P0T7_9BURK</name>
<proteinExistence type="predicted"/>
<reference evidence="1" key="1">
    <citation type="submission" date="2023-10" db="EMBL/GenBank/DDBJ databases">
        <title>Amphibacter perezi, gen. nov., sp. nov. a novel taxa of the family Comamonadaceae, class Betaproteobacteria isolated from the skin microbiota of Pelophylax perezi from different populations.</title>
        <authorList>
            <person name="Costa S."/>
            <person name="Proenca D.N."/>
            <person name="Lopes I."/>
            <person name="Morais P.V."/>
        </authorList>
    </citation>
    <scope>NUCLEOTIDE SEQUENCE</scope>
    <source>
        <strain evidence="1">SL12-8</strain>
    </source>
</reference>